<keyword evidence="1" id="KW-1133">Transmembrane helix</keyword>
<dbReference type="AlphaFoldDB" id="M1Y2H1"/>
<keyword evidence="1" id="KW-0472">Membrane</keyword>
<reference evidence="2 3" key="1">
    <citation type="journal article" date="2013" name="Genome Announc.">
        <title>Genome of the haloarchaeon Natronomonas moolapensis, a neutrophilic member of a previously haloalkaliphilic genus.</title>
        <authorList>
            <person name="Dyall-Smith M.L."/>
            <person name="Pfeiffer F."/>
            <person name="Oberwinkler T."/>
            <person name="Klee K."/>
            <person name="Rampp M."/>
            <person name="Palm P."/>
            <person name="Gross K."/>
            <person name="Schuster S.C."/>
            <person name="Oesterhelt D."/>
        </authorList>
    </citation>
    <scope>NUCLEOTIDE SEQUENCE [LARGE SCALE GENOMIC DNA]</scope>
    <source>
        <strain evidence="3">DSM 18674 / JCM 14361 / 8.8.11</strain>
    </source>
</reference>
<name>M1Y2H1_NATM8</name>
<feature type="transmembrane region" description="Helical" evidence="1">
    <location>
        <begin position="36"/>
        <end position="54"/>
    </location>
</feature>
<feature type="transmembrane region" description="Helical" evidence="1">
    <location>
        <begin position="125"/>
        <end position="146"/>
    </location>
</feature>
<organism evidence="2 3">
    <name type="scientific">Natronomonas moolapensis (strain DSM 18674 / CECT 7526 / JCM 14361 / 8.8.11)</name>
    <dbReference type="NCBI Taxonomy" id="268739"/>
    <lineage>
        <taxon>Archaea</taxon>
        <taxon>Methanobacteriati</taxon>
        <taxon>Methanobacteriota</taxon>
        <taxon>Stenosarchaea group</taxon>
        <taxon>Halobacteria</taxon>
        <taxon>Halobacteriales</taxon>
        <taxon>Natronomonadaceae</taxon>
        <taxon>Natronomonas</taxon>
    </lineage>
</organism>
<dbReference type="KEGG" id="nmo:Nmlp_2527"/>
<accession>M1Y2H1</accession>
<sequence length="357" mass="40913">MSTTGSEQYRGQLLIERIAERSHVDSLAHRIPRFNLYPPYLLVGLVLFIEYGIFDLYNYFVSGKNSFIIEPNSLAVPAMVILSVVGARYINDTYADAITALRIDDRDISTDQALFEDLVSFRVQMAVAIVAWVAIQGFNIFVLGFGELIQINGIGSVIYSQLAYTFVYIPVLVEFVLAYFTVHFAVPRRIKKVGVSVFFYDPRKMGGFQSIGELLKRSYYLYTLTLILYFFQTKGPVIMSQYTAAPYSAPNAPIVEVVLSAAWIVGIVTIGYSMYRIHSIMKNQKERRIRELEGELTDVMERPFKIRETEITDQDQYERIRDRLQHVQDTQTYPTTFTMWSQIFLSVLLPQALNLVV</sequence>
<feature type="transmembrane region" description="Helical" evidence="1">
    <location>
        <begin position="219"/>
        <end position="242"/>
    </location>
</feature>
<dbReference type="EMBL" id="HF582854">
    <property type="protein sequence ID" value="CCQ36690.1"/>
    <property type="molecule type" value="Genomic_DNA"/>
</dbReference>
<feature type="transmembrane region" description="Helical" evidence="1">
    <location>
        <begin position="158"/>
        <end position="182"/>
    </location>
</feature>
<proteinExistence type="predicted"/>
<dbReference type="Proteomes" id="UP000011867">
    <property type="component" value="Chromosome"/>
</dbReference>
<protein>
    <submittedName>
        <fullName evidence="2">Uncharacterized protein</fullName>
    </submittedName>
</protein>
<dbReference type="OrthoDB" id="242654at2157"/>
<evidence type="ECO:0000313" key="3">
    <source>
        <dbReference type="Proteomes" id="UP000011867"/>
    </source>
</evidence>
<feature type="transmembrane region" description="Helical" evidence="1">
    <location>
        <begin position="74"/>
        <end position="91"/>
    </location>
</feature>
<keyword evidence="1" id="KW-0812">Transmembrane</keyword>
<feature type="transmembrane region" description="Helical" evidence="1">
    <location>
        <begin position="254"/>
        <end position="275"/>
    </location>
</feature>
<gene>
    <name evidence="2" type="ordered locus">Nmlp_2527</name>
</gene>
<dbReference type="eggNOG" id="arCOG12145">
    <property type="taxonomic scope" value="Archaea"/>
</dbReference>
<evidence type="ECO:0000313" key="2">
    <source>
        <dbReference type="EMBL" id="CCQ36690.1"/>
    </source>
</evidence>
<dbReference type="GeneID" id="14651338"/>
<dbReference type="HOGENOM" id="CLU_066581_0_0_2"/>
<keyword evidence="3" id="KW-1185">Reference proteome</keyword>
<evidence type="ECO:0000256" key="1">
    <source>
        <dbReference type="SAM" id="Phobius"/>
    </source>
</evidence>
<dbReference type="RefSeq" id="WP_015409480.1">
    <property type="nucleotide sequence ID" value="NC_020388.1"/>
</dbReference>